<comment type="catalytic activity">
    <reaction evidence="7">
        <text>L-methionyl-[protein] + [thioredoxin]-disulfide + H2O = L-methionyl-(R)-S-oxide-[protein] + [thioredoxin]-dithiol</text>
        <dbReference type="Rhea" id="RHEA:24164"/>
        <dbReference type="Rhea" id="RHEA-COMP:10698"/>
        <dbReference type="Rhea" id="RHEA-COMP:10700"/>
        <dbReference type="Rhea" id="RHEA-COMP:12313"/>
        <dbReference type="Rhea" id="RHEA-COMP:12314"/>
        <dbReference type="ChEBI" id="CHEBI:15377"/>
        <dbReference type="ChEBI" id="CHEBI:16044"/>
        <dbReference type="ChEBI" id="CHEBI:29950"/>
        <dbReference type="ChEBI" id="CHEBI:45764"/>
        <dbReference type="ChEBI" id="CHEBI:50058"/>
        <dbReference type="EC" id="1.8.4.12"/>
    </reaction>
</comment>
<dbReference type="InterPro" id="IPR028427">
    <property type="entry name" value="Met_Sox_Rdtase_MsrB"/>
</dbReference>
<dbReference type="InterPro" id="IPR002579">
    <property type="entry name" value="Met_Sox_Rdtase_MsrB_dom"/>
</dbReference>
<dbReference type="EC" id="1.8.4.12" evidence="3"/>
<evidence type="ECO:0000256" key="1">
    <source>
        <dbReference type="ARBA" id="ARBA00001947"/>
    </source>
</evidence>
<keyword evidence="5" id="KW-0862">Zinc</keyword>
<gene>
    <name evidence="9" type="ORF">UFOPK3516_00863</name>
</gene>
<dbReference type="Pfam" id="PF01641">
    <property type="entry name" value="SelR"/>
    <property type="match status" value="1"/>
</dbReference>
<name>A0A6J7G7S7_9ZZZZ</name>
<dbReference type="Gene3D" id="2.170.150.20">
    <property type="entry name" value="Peptide methionine sulfoxide reductase"/>
    <property type="match status" value="1"/>
</dbReference>
<keyword evidence="6" id="KW-0560">Oxidoreductase</keyword>
<dbReference type="GO" id="GO:0046872">
    <property type="term" value="F:metal ion binding"/>
    <property type="evidence" value="ECO:0007669"/>
    <property type="project" value="UniProtKB-KW"/>
</dbReference>
<dbReference type="GO" id="GO:0030091">
    <property type="term" value="P:protein repair"/>
    <property type="evidence" value="ECO:0007669"/>
    <property type="project" value="InterPro"/>
</dbReference>
<evidence type="ECO:0000256" key="3">
    <source>
        <dbReference type="ARBA" id="ARBA00012499"/>
    </source>
</evidence>
<evidence type="ECO:0000256" key="4">
    <source>
        <dbReference type="ARBA" id="ARBA00022723"/>
    </source>
</evidence>
<comment type="similarity">
    <text evidence="2">Belongs to the MsrB Met sulfoxide reductase family.</text>
</comment>
<dbReference type="PANTHER" id="PTHR10173:SF52">
    <property type="entry name" value="METHIONINE-R-SULFOXIDE REDUCTASE B1"/>
    <property type="match status" value="1"/>
</dbReference>
<evidence type="ECO:0000256" key="5">
    <source>
        <dbReference type="ARBA" id="ARBA00022833"/>
    </source>
</evidence>
<dbReference type="AlphaFoldDB" id="A0A6J7G7S7"/>
<evidence type="ECO:0000256" key="6">
    <source>
        <dbReference type="ARBA" id="ARBA00023002"/>
    </source>
</evidence>
<protein>
    <recommendedName>
        <fullName evidence="3">peptide-methionine (R)-S-oxide reductase</fullName>
        <ecNumber evidence="3">1.8.4.12</ecNumber>
    </recommendedName>
</protein>
<dbReference type="PROSITE" id="PS51790">
    <property type="entry name" value="MSRB"/>
    <property type="match status" value="1"/>
</dbReference>
<dbReference type="GO" id="GO:0033743">
    <property type="term" value="F:peptide-methionine (R)-S-oxide reductase activity"/>
    <property type="evidence" value="ECO:0007669"/>
    <property type="project" value="UniProtKB-EC"/>
</dbReference>
<dbReference type="EMBL" id="CAFBMB010000055">
    <property type="protein sequence ID" value="CAB4899489.1"/>
    <property type="molecule type" value="Genomic_DNA"/>
</dbReference>
<feature type="domain" description="MsrB" evidence="8">
    <location>
        <begin position="9"/>
        <end position="132"/>
    </location>
</feature>
<evidence type="ECO:0000256" key="7">
    <source>
        <dbReference type="ARBA" id="ARBA00048488"/>
    </source>
</evidence>
<dbReference type="NCBIfam" id="TIGR00357">
    <property type="entry name" value="peptide-methionine (R)-S-oxide reductase MsrB"/>
    <property type="match status" value="1"/>
</dbReference>
<dbReference type="GO" id="GO:0005737">
    <property type="term" value="C:cytoplasm"/>
    <property type="evidence" value="ECO:0007669"/>
    <property type="project" value="TreeGrafter"/>
</dbReference>
<evidence type="ECO:0000313" key="9">
    <source>
        <dbReference type="EMBL" id="CAB4899489.1"/>
    </source>
</evidence>
<dbReference type="InterPro" id="IPR011057">
    <property type="entry name" value="Mss4-like_sf"/>
</dbReference>
<dbReference type="PANTHER" id="PTHR10173">
    <property type="entry name" value="METHIONINE SULFOXIDE REDUCTASE"/>
    <property type="match status" value="1"/>
</dbReference>
<proteinExistence type="inferred from homology"/>
<dbReference type="GO" id="GO:0006979">
    <property type="term" value="P:response to oxidative stress"/>
    <property type="evidence" value="ECO:0007669"/>
    <property type="project" value="InterPro"/>
</dbReference>
<reference evidence="9" key="1">
    <citation type="submission" date="2020-05" db="EMBL/GenBank/DDBJ databases">
        <authorList>
            <person name="Chiriac C."/>
            <person name="Salcher M."/>
            <person name="Ghai R."/>
            <person name="Kavagutti S V."/>
        </authorList>
    </citation>
    <scope>NUCLEOTIDE SEQUENCE</scope>
</reference>
<organism evidence="9">
    <name type="scientific">freshwater metagenome</name>
    <dbReference type="NCBI Taxonomy" id="449393"/>
    <lineage>
        <taxon>unclassified sequences</taxon>
        <taxon>metagenomes</taxon>
        <taxon>ecological metagenomes</taxon>
    </lineage>
</organism>
<dbReference type="FunFam" id="2.170.150.20:FF:000001">
    <property type="entry name" value="Peptide methionine sulfoxide reductase MsrB"/>
    <property type="match status" value="1"/>
</dbReference>
<accession>A0A6J7G7S7</accession>
<keyword evidence="4" id="KW-0479">Metal-binding</keyword>
<dbReference type="SUPFAM" id="SSF51316">
    <property type="entry name" value="Mss4-like"/>
    <property type="match status" value="1"/>
</dbReference>
<comment type="cofactor">
    <cofactor evidence="1">
        <name>Zn(2+)</name>
        <dbReference type="ChEBI" id="CHEBI:29105"/>
    </cofactor>
</comment>
<evidence type="ECO:0000256" key="2">
    <source>
        <dbReference type="ARBA" id="ARBA00007174"/>
    </source>
</evidence>
<sequence>MNYDITKSDDEWRSELPADSYAILRQAATEPAWTGALLDEKREGVYRCLACKNELFMAGTKFDSGSGWPSFYESVRPDAVELREDRSHGSVRTEALCAKCGSHLGHVFPDGFGTPTGDRYCMNSLALEFEADG</sequence>
<evidence type="ECO:0000259" key="8">
    <source>
        <dbReference type="PROSITE" id="PS51790"/>
    </source>
</evidence>